<evidence type="ECO:0000256" key="7">
    <source>
        <dbReference type="RuleBase" id="RU003915"/>
    </source>
</evidence>
<keyword evidence="8" id="KW-0175">Coiled coil</keyword>
<dbReference type="EMBL" id="ARXV01000006">
    <property type="protein sequence ID" value="KGD64827.1"/>
    <property type="molecule type" value="Genomic_DNA"/>
</dbReference>
<keyword evidence="11" id="KW-1185">Reference proteome</keyword>
<dbReference type="STRING" id="1177154.Y5S_01735"/>
<evidence type="ECO:0000313" key="11">
    <source>
        <dbReference type="Proteomes" id="UP000029444"/>
    </source>
</evidence>
<dbReference type="Pfam" id="PF00254">
    <property type="entry name" value="FKBP_C"/>
    <property type="match status" value="1"/>
</dbReference>
<dbReference type="InterPro" id="IPR036944">
    <property type="entry name" value="PPIase_FKBP_N_sf"/>
</dbReference>
<dbReference type="GO" id="GO:0003755">
    <property type="term" value="F:peptidyl-prolyl cis-trans isomerase activity"/>
    <property type="evidence" value="ECO:0007669"/>
    <property type="project" value="UniProtKB-UniRule"/>
</dbReference>
<dbReference type="PANTHER" id="PTHR43811">
    <property type="entry name" value="FKBP-TYPE PEPTIDYL-PROLYL CIS-TRANS ISOMERASE FKPA"/>
    <property type="match status" value="1"/>
</dbReference>
<dbReference type="EC" id="5.2.1.8" evidence="7"/>
<dbReference type="RefSeq" id="WP_035232293.1">
    <property type="nucleotide sequence ID" value="NZ_ARXV01000006.1"/>
</dbReference>
<gene>
    <name evidence="10" type="ORF">Y5S_01735</name>
</gene>
<dbReference type="Gene3D" id="3.10.50.40">
    <property type="match status" value="1"/>
</dbReference>
<dbReference type="PATRIC" id="fig|1177154.3.peg.1768"/>
<sequence>MKKLGIVLAGTVLLAACGQDKVELETDNQKGSYALGFVSAEQMQQLGVLDKEAFMAGLKDGLVENPEGKMNEEELQAALQAFQQRVMEAQQEKMKAAMEEQQKEQEEAGAKNQEEGAAFLEENAQRDGVTVTDSGLQYEVLASGEEGAKSPTLDDTVEVHYHGTLPDGTVFDSSVERGNPATFGLKQIIKGWQEVLPMMKEGDKWKVFVPSELGYGEQGAGPGSDIGPNQVLIFEIELLDVKGDE</sequence>
<reference evidence="10 11" key="1">
    <citation type="submission" date="2012-09" db="EMBL/GenBank/DDBJ databases">
        <title>Genome Sequence of alkane-degrading Bacterium Alcanivorax sp. 19-m-6.</title>
        <authorList>
            <person name="Lai Q."/>
            <person name="Shao Z."/>
        </authorList>
    </citation>
    <scope>NUCLEOTIDE SEQUENCE [LARGE SCALE GENOMIC DNA]</scope>
    <source>
        <strain evidence="10 11">19-m-6</strain>
    </source>
</reference>
<evidence type="ECO:0000313" key="10">
    <source>
        <dbReference type="EMBL" id="KGD64827.1"/>
    </source>
</evidence>
<dbReference type="eggNOG" id="COG0545">
    <property type="taxonomic scope" value="Bacteria"/>
</dbReference>
<accession>A0A095SJR7</accession>
<dbReference type="Proteomes" id="UP000029444">
    <property type="component" value="Unassembled WGS sequence"/>
</dbReference>
<name>A0A095SJR7_9GAMM</name>
<dbReference type="PROSITE" id="PS50059">
    <property type="entry name" value="FKBP_PPIASE"/>
    <property type="match status" value="1"/>
</dbReference>
<evidence type="ECO:0000259" key="9">
    <source>
        <dbReference type="PROSITE" id="PS50059"/>
    </source>
</evidence>
<dbReference type="SUPFAM" id="SSF54534">
    <property type="entry name" value="FKBP-like"/>
    <property type="match status" value="1"/>
</dbReference>
<evidence type="ECO:0000256" key="8">
    <source>
        <dbReference type="SAM" id="Coils"/>
    </source>
</evidence>
<dbReference type="InterPro" id="IPR000774">
    <property type="entry name" value="PPIase_FKBP_N"/>
</dbReference>
<feature type="domain" description="PPIase FKBP-type" evidence="9">
    <location>
        <begin position="154"/>
        <end position="242"/>
    </location>
</feature>
<dbReference type="GO" id="GO:0006457">
    <property type="term" value="P:protein folding"/>
    <property type="evidence" value="ECO:0007669"/>
    <property type="project" value="InterPro"/>
</dbReference>
<dbReference type="Pfam" id="PF01346">
    <property type="entry name" value="FKBP_N"/>
    <property type="match status" value="1"/>
</dbReference>
<dbReference type="PROSITE" id="PS51257">
    <property type="entry name" value="PROKAR_LIPOPROTEIN"/>
    <property type="match status" value="1"/>
</dbReference>
<evidence type="ECO:0000256" key="4">
    <source>
        <dbReference type="ARBA" id="ARBA00023110"/>
    </source>
</evidence>
<comment type="similarity">
    <text evidence="2 7">Belongs to the FKBP-type PPIase family.</text>
</comment>
<dbReference type="Gene3D" id="1.10.287.460">
    <property type="entry name" value="Peptidyl-prolyl cis-trans isomerase, FKBP-type, N-terminal domain"/>
    <property type="match status" value="1"/>
</dbReference>
<comment type="caution">
    <text evidence="10">The sequence shown here is derived from an EMBL/GenBank/DDBJ whole genome shotgun (WGS) entry which is preliminary data.</text>
</comment>
<protein>
    <recommendedName>
        <fullName evidence="7">Peptidyl-prolyl cis-trans isomerase</fullName>
        <ecNumber evidence="7">5.2.1.8</ecNumber>
    </recommendedName>
</protein>
<dbReference type="AlphaFoldDB" id="A0A095SJR7"/>
<evidence type="ECO:0000256" key="3">
    <source>
        <dbReference type="ARBA" id="ARBA00022729"/>
    </source>
</evidence>
<evidence type="ECO:0000256" key="6">
    <source>
        <dbReference type="PROSITE-ProRule" id="PRU00277"/>
    </source>
</evidence>
<keyword evidence="3" id="KW-0732">Signal</keyword>
<organism evidence="10 11">
    <name type="scientific">Alcanivorax nanhaiticus</name>
    <dbReference type="NCBI Taxonomy" id="1177154"/>
    <lineage>
        <taxon>Bacteria</taxon>
        <taxon>Pseudomonadati</taxon>
        <taxon>Pseudomonadota</taxon>
        <taxon>Gammaproteobacteria</taxon>
        <taxon>Oceanospirillales</taxon>
        <taxon>Alcanivoracaceae</taxon>
        <taxon>Alcanivorax</taxon>
    </lineage>
</organism>
<evidence type="ECO:0000256" key="2">
    <source>
        <dbReference type="ARBA" id="ARBA00006577"/>
    </source>
</evidence>
<comment type="catalytic activity">
    <reaction evidence="1 6 7">
        <text>[protein]-peptidylproline (omega=180) = [protein]-peptidylproline (omega=0)</text>
        <dbReference type="Rhea" id="RHEA:16237"/>
        <dbReference type="Rhea" id="RHEA-COMP:10747"/>
        <dbReference type="Rhea" id="RHEA-COMP:10748"/>
        <dbReference type="ChEBI" id="CHEBI:83833"/>
        <dbReference type="ChEBI" id="CHEBI:83834"/>
        <dbReference type="EC" id="5.2.1.8"/>
    </reaction>
</comment>
<dbReference type="InterPro" id="IPR046357">
    <property type="entry name" value="PPIase_dom_sf"/>
</dbReference>
<proteinExistence type="inferred from homology"/>
<feature type="coiled-coil region" evidence="8">
    <location>
        <begin position="72"/>
        <end position="123"/>
    </location>
</feature>
<dbReference type="InterPro" id="IPR001179">
    <property type="entry name" value="PPIase_FKBP_dom"/>
</dbReference>
<dbReference type="OrthoDB" id="9814548at2"/>
<dbReference type="PANTHER" id="PTHR43811:SF23">
    <property type="entry name" value="FKBP-TYPE 22 KDA PEPTIDYL-PROLYL CIS-TRANS ISOMERASE"/>
    <property type="match status" value="1"/>
</dbReference>
<keyword evidence="4 6" id="KW-0697">Rotamase</keyword>
<evidence type="ECO:0000256" key="1">
    <source>
        <dbReference type="ARBA" id="ARBA00000971"/>
    </source>
</evidence>
<dbReference type="FunFam" id="3.10.50.40:FF:000045">
    <property type="entry name" value="Peptidyl-prolyl cis-trans isomerase"/>
    <property type="match status" value="1"/>
</dbReference>
<keyword evidence="5 6" id="KW-0413">Isomerase</keyword>
<evidence type="ECO:0000256" key="5">
    <source>
        <dbReference type="ARBA" id="ARBA00023235"/>
    </source>
</evidence>